<proteinExistence type="predicted"/>
<sequence length="612" mass="66440">MVASASETDPLLSRQASTRDVQEVARTARVGPLEISRSTRYGILAAIWSSTFLSALNSTLVPTMLPSISSEFKKFNQASWLGTAYLLATCTFNPLYGRLCNVLGRKGATQLALSFTALGILGCGLSQSMEMLIVSRFLSGLGGGGLFTVASIVVSDMYSMRDRGLAQGFASVFGGLGMGLGGPFGGVVTDWLGWRWAFLLQLPMFLVSFALVSYFHHYVTPGKGKSTKEVLKRIDYAGSVTLLMTVGATLIFLSARYNEGLPWSDPTVIASISVAAVCSVVFLFVELFFAPEPVLAPFLLKQKIPVLVGLSNFLVAMCNFSIIYYFPMWFQTVMSTNASTAGLHLVPNSVGLSLGSIFAGHMMHRTGRYKTINFIFGWFPFIGASLIASLHKDSSPYLTWLSIFPLGFGNAVVLQTMLIALLIHLPESQMAVGTGFGILFRGVGQVGGVAISSAIFQSKLDTELRRRIRGPDAEDLIMQIRHSSRLVASLPADVQIIARESYEISLKTVFIFSACSTLLAFLVRAPIPDKDLDQRPKDATSEDSTPTASGSATPIVRESALDESDGDECDPLVQPKRKHRRRLSTFESADSFMDLERDGAEATARPANQREQ</sequence>
<evidence type="ECO:0000259" key="8">
    <source>
        <dbReference type="PROSITE" id="PS50850"/>
    </source>
</evidence>
<dbReference type="InterPro" id="IPR020846">
    <property type="entry name" value="MFS_dom"/>
</dbReference>
<feature type="transmembrane region" description="Helical" evidence="7">
    <location>
        <begin position="371"/>
        <end position="391"/>
    </location>
</feature>
<feature type="transmembrane region" description="Helical" evidence="7">
    <location>
        <begin position="338"/>
        <end position="359"/>
    </location>
</feature>
<feature type="transmembrane region" description="Helical" evidence="7">
    <location>
        <begin position="267"/>
        <end position="285"/>
    </location>
</feature>
<evidence type="ECO:0000256" key="2">
    <source>
        <dbReference type="ARBA" id="ARBA00022448"/>
    </source>
</evidence>
<feature type="compositionally biased region" description="Basic and acidic residues" evidence="6">
    <location>
        <begin position="531"/>
        <end position="540"/>
    </location>
</feature>
<dbReference type="InterPro" id="IPR036259">
    <property type="entry name" value="MFS_trans_sf"/>
</dbReference>
<dbReference type="AlphaFoldDB" id="A0A9P3PH05"/>
<feature type="region of interest" description="Disordered" evidence="6">
    <location>
        <begin position="531"/>
        <end position="612"/>
    </location>
</feature>
<feature type="domain" description="Major facilitator superfamily (MFS) profile" evidence="8">
    <location>
        <begin position="43"/>
        <end position="531"/>
    </location>
</feature>
<feature type="transmembrane region" description="Helical" evidence="7">
    <location>
        <begin position="108"/>
        <end position="127"/>
    </location>
</feature>
<evidence type="ECO:0000256" key="4">
    <source>
        <dbReference type="ARBA" id="ARBA00022989"/>
    </source>
</evidence>
<evidence type="ECO:0000256" key="1">
    <source>
        <dbReference type="ARBA" id="ARBA00004127"/>
    </source>
</evidence>
<evidence type="ECO:0000256" key="7">
    <source>
        <dbReference type="SAM" id="Phobius"/>
    </source>
</evidence>
<comment type="caution">
    <text evidence="9">The sequence shown here is derived from an EMBL/GenBank/DDBJ whole genome shotgun (WGS) entry which is preliminary data.</text>
</comment>
<feature type="transmembrane region" description="Helical" evidence="7">
    <location>
        <begin position="165"/>
        <end position="184"/>
    </location>
</feature>
<dbReference type="InterPro" id="IPR011701">
    <property type="entry name" value="MFS"/>
</dbReference>
<feature type="compositionally biased region" description="Acidic residues" evidence="6">
    <location>
        <begin position="561"/>
        <end position="570"/>
    </location>
</feature>
<keyword evidence="10" id="KW-1185">Reference proteome</keyword>
<dbReference type="Gene3D" id="1.20.1250.20">
    <property type="entry name" value="MFS general substrate transporter like domains"/>
    <property type="match status" value="1"/>
</dbReference>
<feature type="transmembrane region" description="Helical" evidence="7">
    <location>
        <begin position="41"/>
        <end position="65"/>
    </location>
</feature>
<keyword evidence="5 7" id="KW-0472">Membrane</keyword>
<feature type="transmembrane region" description="Helical" evidence="7">
    <location>
        <begin position="397"/>
        <end position="423"/>
    </location>
</feature>
<dbReference type="GO" id="GO:0005886">
    <property type="term" value="C:plasma membrane"/>
    <property type="evidence" value="ECO:0007669"/>
    <property type="project" value="TreeGrafter"/>
</dbReference>
<dbReference type="GO" id="GO:0000329">
    <property type="term" value="C:fungal-type vacuole membrane"/>
    <property type="evidence" value="ECO:0007669"/>
    <property type="project" value="TreeGrafter"/>
</dbReference>
<keyword evidence="2" id="KW-0813">Transport</keyword>
<dbReference type="PROSITE" id="PS50850">
    <property type="entry name" value="MFS"/>
    <property type="match status" value="1"/>
</dbReference>
<name>A0A9P3PH05_LYOSH</name>
<reference evidence="9" key="1">
    <citation type="submission" date="2022-07" db="EMBL/GenBank/DDBJ databases">
        <title>The genome of Lyophyllum shimeji provides insight into the initial evolution of ectomycorrhizal fungal genome.</title>
        <authorList>
            <person name="Kobayashi Y."/>
            <person name="Shibata T."/>
            <person name="Hirakawa H."/>
            <person name="Shigenobu S."/>
            <person name="Nishiyama T."/>
            <person name="Yamada A."/>
            <person name="Hasebe M."/>
            <person name="Kawaguchi M."/>
        </authorList>
    </citation>
    <scope>NUCLEOTIDE SEQUENCE</scope>
    <source>
        <strain evidence="9">AT787</strain>
    </source>
</reference>
<evidence type="ECO:0000256" key="3">
    <source>
        <dbReference type="ARBA" id="ARBA00022692"/>
    </source>
</evidence>
<organism evidence="9 10">
    <name type="scientific">Lyophyllum shimeji</name>
    <name type="common">Hon-shimeji</name>
    <name type="synonym">Tricholoma shimeji</name>
    <dbReference type="NCBI Taxonomy" id="47721"/>
    <lineage>
        <taxon>Eukaryota</taxon>
        <taxon>Fungi</taxon>
        <taxon>Dikarya</taxon>
        <taxon>Basidiomycota</taxon>
        <taxon>Agaricomycotina</taxon>
        <taxon>Agaricomycetes</taxon>
        <taxon>Agaricomycetidae</taxon>
        <taxon>Agaricales</taxon>
        <taxon>Tricholomatineae</taxon>
        <taxon>Lyophyllaceae</taxon>
        <taxon>Lyophyllum</taxon>
    </lineage>
</organism>
<feature type="compositionally biased region" description="Polar residues" evidence="6">
    <location>
        <begin position="542"/>
        <end position="552"/>
    </location>
</feature>
<dbReference type="GO" id="GO:0012505">
    <property type="term" value="C:endomembrane system"/>
    <property type="evidence" value="ECO:0007669"/>
    <property type="project" value="UniProtKB-SubCell"/>
</dbReference>
<dbReference type="Pfam" id="PF07690">
    <property type="entry name" value="MFS_1"/>
    <property type="match status" value="1"/>
</dbReference>
<comment type="subcellular location">
    <subcellularLocation>
        <location evidence="1">Endomembrane system</location>
        <topology evidence="1">Multi-pass membrane protein</topology>
    </subcellularLocation>
</comment>
<feature type="transmembrane region" description="Helical" evidence="7">
    <location>
        <begin position="236"/>
        <end position="255"/>
    </location>
</feature>
<gene>
    <name evidence="9" type="ORF">LshimejAT787_0212260</name>
</gene>
<feature type="transmembrane region" description="Helical" evidence="7">
    <location>
        <begin position="435"/>
        <end position="456"/>
    </location>
</feature>
<evidence type="ECO:0000256" key="5">
    <source>
        <dbReference type="ARBA" id="ARBA00023136"/>
    </source>
</evidence>
<feature type="transmembrane region" description="Helical" evidence="7">
    <location>
        <begin position="306"/>
        <end position="326"/>
    </location>
</feature>
<dbReference type="GO" id="GO:0015174">
    <property type="term" value="F:basic amino acid transmembrane transporter activity"/>
    <property type="evidence" value="ECO:0007669"/>
    <property type="project" value="TreeGrafter"/>
</dbReference>
<dbReference type="PANTHER" id="PTHR23501">
    <property type="entry name" value="MAJOR FACILITATOR SUPERFAMILY"/>
    <property type="match status" value="1"/>
</dbReference>
<dbReference type="EMBL" id="BRPK01000002">
    <property type="protein sequence ID" value="GLB35661.1"/>
    <property type="molecule type" value="Genomic_DNA"/>
</dbReference>
<keyword evidence="4 7" id="KW-1133">Transmembrane helix</keyword>
<dbReference type="OrthoDB" id="3437016at2759"/>
<feature type="transmembrane region" description="Helical" evidence="7">
    <location>
        <begin position="196"/>
        <end position="215"/>
    </location>
</feature>
<feature type="transmembrane region" description="Helical" evidence="7">
    <location>
        <begin position="77"/>
        <end position="96"/>
    </location>
</feature>
<dbReference type="PANTHER" id="PTHR23501:SF191">
    <property type="entry name" value="VACUOLAR BASIC AMINO ACID TRANSPORTER 4"/>
    <property type="match status" value="1"/>
</dbReference>
<evidence type="ECO:0000313" key="10">
    <source>
        <dbReference type="Proteomes" id="UP001063166"/>
    </source>
</evidence>
<dbReference type="Proteomes" id="UP001063166">
    <property type="component" value="Unassembled WGS sequence"/>
</dbReference>
<evidence type="ECO:0000313" key="9">
    <source>
        <dbReference type="EMBL" id="GLB35661.1"/>
    </source>
</evidence>
<keyword evidence="3 7" id="KW-0812">Transmembrane</keyword>
<dbReference type="SUPFAM" id="SSF103473">
    <property type="entry name" value="MFS general substrate transporter"/>
    <property type="match status" value="1"/>
</dbReference>
<dbReference type="Gene3D" id="1.20.1720.10">
    <property type="entry name" value="Multidrug resistance protein D"/>
    <property type="match status" value="1"/>
</dbReference>
<accession>A0A9P3PH05</accession>
<protein>
    <submittedName>
        <fullName evidence="9">Vacuolar amino acid permease</fullName>
    </submittedName>
</protein>
<evidence type="ECO:0000256" key="6">
    <source>
        <dbReference type="SAM" id="MobiDB-lite"/>
    </source>
</evidence>
<feature type="transmembrane region" description="Helical" evidence="7">
    <location>
        <begin position="133"/>
        <end position="153"/>
    </location>
</feature>